<name>A0A0K1E822_CHOCO</name>
<evidence type="ECO:0000259" key="6">
    <source>
        <dbReference type="PROSITE" id="PS51198"/>
    </source>
</evidence>
<evidence type="ECO:0000256" key="5">
    <source>
        <dbReference type="PROSITE-ProRule" id="PRU00560"/>
    </source>
</evidence>
<dbReference type="PANTHER" id="PTHR11070:SF17">
    <property type="entry name" value="DNA HELICASE IV"/>
    <property type="match status" value="1"/>
</dbReference>
<evidence type="ECO:0000313" key="7">
    <source>
        <dbReference type="EMBL" id="AKT36832.1"/>
    </source>
</evidence>
<dbReference type="Pfam" id="PF13538">
    <property type="entry name" value="UvrD_C_2"/>
    <property type="match status" value="1"/>
</dbReference>
<keyword evidence="8" id="KW-1185">Reference proteome</keyword>
<organism evidence="7 8">
    <name type="scientific">Chondromyces crocatus</name>
    <dbReference type="NCBI Taxonomy" id="52"/>
    <lineage>
        <taxon>Bacteria</taxon>
        <taxon>Pseudomonadati</taxon>
        <taxon>Myxococcota</taxon>
        <taxon>Polyangia</taxon>
        <taxon>Polyangiales</taxon>
        <taxon>Polyangiaceae</taxon>
        <taxon>Chondromyces</taxon>
    </lineage>
</organism>
<dbReference type="PROSITE" id="PS51198">
    <property type="entry name" value="UVRD_HELICASE_ATP_BIND"/>
    <property type="match status" value="1"/>
</dbReference>
<feature type="domain" description="UvrD-like helicase ATP-binding" evidence="6">
    <location>
        <begin position="223"/>
        <end position="593"/>
    </location>
</feature>
<dbReference type="EMBL" id="CP012159">
    <property type="protein sequence ID" value="AKT36832.1"/>
    <property type="molecule type" value="Genomic_DNA"/>
</dbReference>
<dbReference type="InterPro" id="IPR027785">
    <property type="entry name" value="UvrD-like_helicase_C"/>
</dbReference>
<feature type="binding site" evidence="5">
    <location>
        <begin position="244"/>
        <end position="251"/>
    </location>
    <ligand>
        <name>ATP</name>
        <dbReference type="ChEBI" id="CHEBI:30616"/>
    </ligand>
</feature>
<dbReference type="GO" id="GO:0043138">
    <property type="term" value="F:3'-5' DNA helicase activity"/>
    <property type="evidence" value="ECO:0007669"/>
    <property type="project" value="TreeGrafter"/>
</dbReference>
<dbReference type="InterPro" id="IPR014016">
    <property type="entry name" value="UvrD-like_ATP-bd"/>
</dbReference>
<evidence type="ECO:0000256" key="1">
    <source>
        <dbReference type="ARBA" id="ARBA00022741"/>
    </source>
</evidence>
<keyword evidence="1 5" id="KW-0547">Nucleotide-binding</keyword>
<keyword evidence="3 5" id="KW-0347">Helicase</keyword>
<evidence type="ECO:0000256" key="3">
    <source>
        <dbReference type="ARBA" id="ARBA00022806"/>
    </source>
</evidence>
<evidence type="ECO:0000313" key="8">
    <source>
        <dbReference type="Proteomes" id="UP000067626"/>
    </source>
</evidence>
<dbReference type="InterPro" id="IPR000212">
    <property type="entry name" value="DNA_helicase_UvrD/REP"/>
</dbReference>
<evidence type="ECO:0000256" key="2">
    <source>
        <dbReference type="ARBA" id="ARBA00022801"/>
    </source>
</evidence>
<dbReference type="SUPFAM" id="SSF52540">
    <property type="entry name" value="P-loop containing nucleoside triphosphate hydrolases"/>
    <property type="match status" value="1"/>
</dbReference>
<dbReference type="GO" id="GO:0000725">
    <property type="term" value="P:recombinational repair"/>
    <property type="evidence" value="ECO:0007669"/>
    <property type="project" value="TreeGrafter"/>
</dbReference>
<protein>
    <submittedName>
        <fullName evidence="7">DNA helicase</fullName>
    </submittedName>
</protein>
<keyword evidence="2 5" id="KW-0378">Hydrolase</keyword>
<dbReference type="OrthoDB" id="7211215at2"/>
<dbReference type="InterPro" id="IPR027417">
    <property type="entry name" value="P-loop_NTPase"/>
</dbReference>
<evidence type="ECO:0000256" key="4">
    <source>
        <dbReference type="ARBA" id="ARBA00022840"/>
    </source>
</evidence>
<dbReference type="GO" id="GO:0005829">
    <property type="term" value="C:cytosol"/>
    <property type="evidence" value="ECO:0007669"/>
    <property type="project" value="TreeGrafter"/>
</dbReference>
<dbReference type="AlphaFoldDB" id="A0A0K1E822"/>
<dbReference type="Gene3D" id="3.40.50.300">
    <property type="entry name" value="P-loop containing nucleotide triphosphate hydrolases"/>
    <property type="match status" value="2"/>
</dbReference>
<keyword evidence="4 5" id="KW-0067">ATP-binding</keyword>
<dbReference type="PANTHER" id="PTHR11070">
    <property type="entry name" value="UVRD / RECB / PCRA DNA HELICASE FAMILY MEMBER"/>
    <property type="match status" value="1"/>
</dbReference>
<proteinExistence type="predicted"/>
<dbReference type="GO" id="GO:0016787">
    <property type="term" value="F:hydrolase activity"/>
    <property type="evidence" value="ECO:0007669"/>
    <property type="project" value="UniProtKB-UniRule"/>
</dbReference>
<dbReference type="GO" id="GO:0005524">
    <property type="term" value="F:ATP binding"/>
    <property type="evidence" value="ECO:0007669"/>
    <property type="project" value="UniProtKB-UniRule"/>
</dbReference>
<dbReference type="GO" id="GO:0003677">
    <property type="term" value="F:DNA binding"/>
    <property type="evidence" value="ECO:0007669"/>
    <property type="project" value="InterPro"/>
</dbReference>
<dbReference type="STRING" id="52.CMC5_009530"/>
<reference evidence="7 8" key="1">
    <citation type="submission" date="2015-07" db="EMBL/GenBank/DDBJ databases">
        <title>Genome analysis of myxobacterium Chondromyces crocatus Cm c5 reveals a high potential for natural compound synthesis and the genetic basis for the loss of fruiting body formation.</title>
        <authorList>
            <person name="Zaburannyi N."/>
            <person name="Bunk B."/>
            <person name="Maier J."/>
            <person name="Overmann J."/>
            <person name="Mueller R."/>
        </authorList>
    </citation>
    <scope>NUCLEOTIDE SEQUENCE [LARGE SCALE GENOMIC DNA]</scope>
    <source>
        <strain evidence="7 8">Cm c5</strain>
    </source>
</reference>
<gene>
    <name evidence="7" type="ORF">CMC5_009530</name>
</gene>
<dbReference type="KEGG" id="ccro:CMC5_009530"/>
<dbReference type="RefSeq" id="WP_050429285.1">
    <property type="nucleotide sequence ID" value="NZ_CP012159.1"/>
</dbReference>
<dbReference type="Proteomes" id="UP000067626">
    <property type="component" value="Chromosome"/>
</dbReference>
<accession>A0A0K1E822</accession>
<sequence length="766" mass="84017">MQEPKSRPLTAEESVIVAEQERLAGAVREAMKAARGRASDDPLARAARITLRDDYATAGEEDRPALLAQLHEVAAREDRRREEPLTEHDAPYFAHMRVRVGTRSRDVLLGARPLLDTTAGVSLIDYRRAPLAEVFFTCLPGDDYEIDVDGRTVEGVLERRHLVSFERNVLTAVSVPGGTLRRGNAGWRFEPGTLIPTLSRAAGQALAAELPTRVEGGPRLASLLDDTQRALLRRDPREPLLVLGAAGCGKTTVALHRVAAIVREQPDRFDPASLLVIVPEEGLLHLARRMLADLGMEQVAVRTFDGWIRGEARRLFPRLPGESEEAPFGVRRVKRHPALTLAIDAFLDATAREIGARLDRLLVGRGAIDAAITRRTEPILDDRLRLAEQELVPETPPTRRRLLEQAFREERKKLTRVRGDLRKLVGDRALLDHAARVAPDDLPPLVLSQVTDHTRRQLDESSEVRYAHVDADRRATLDGRSLDEGTPDALAGTVDVEDYALLLELLYRKTGRTETRAGELSRYTHLVLDEAQEFAPIELRVLGRALAGGSATVAGDAAQRIDQTSHFASWDAVVGALGIDATPTHLETSYRCPRPIVEVSHAVLGEDAPKTLPRVTREGPPVLLTRVPSEGHAAVALTEALRDLVHREPRAAIAVIAHDATTARAAHEVLARVLSARLVLDGDFAFAPGIEVTEIGQVKGLEFDVVVVPDADAASYPDTNTHRRMLHVALTRASHQAWLIAPGAPSPILARLRSVVPESRLDCTSW</sequence>